<dbReference type="NCBIfam" id="TIGR01470">
    <property type="entry name" value="cysG_Nterm"/>
    <property type="match status" value="1"/>
</dbReference>
<evidence type="ECO:0000256" key="6">
    <source>
        <dbReference type="ARBA" id="ARBA00047561"/>
    </source>
</evidence>
<dbReference type="SUPFAM" id="SSF51735">
    <property type="entry name" value="NAD(P)-binding Rossmann-fold domains"/>
    <property type="match status" value="1"/>
</dbReference>
<dbReference type="PANTHER" id="PTHR35330">
    <property type="entry name" value="SIROHEME BIOSYNTHESIS PROTEIN MET8"/>
    <property type="match status" value="1"/>
</dbReference>
<dbReference type="RefSeq" id="WP_161869503.1">
    <property type="nucleotide sequence ID" value="NZ_MAEI02000001.1"/>
</dbReference>
<evidence type="ECO:0000313" key="7">
    <source>
        <dbReference type="EMBL" id="MEO1782700.1"/>
    </source>
</evidence>
<evidence type="ECO:0000256" key="5">
    <source>
        <dbReference type="ARBA" id="ARBA00023244"/>
    </source>
</evidence>
<proteinExistence type="predicted"/>
<dbReference type="PANTHER" id="PTHR35330:SF1">
    <property type="entry name" value="SIROHEME BIOSYNTHESIS PROTEIN MET8"/>
    <property type="match status" value="1"/>
</dbReference>
<dbReference type="Proteomes" id="UP001429357">
    <property type="component" value="Unassembled WGS sequence"/>
</dbReference>
<gene>
    <name evidence="7" type="ORF">BAU18_002315</name>
</gene>
<reference evidence="7" key="2">
    <citation type="submission" date="2024-02" db="EMBL/GenBank/DDBJ databases">
        <title>The Genome Sequence of Enterococcus diestrammenae JM9A.</title>
        <authorList>
            <person name="Earl A."/>
            <person name="Manson A."/>
            <person name="Gilmore M."/>
            <person name="Sanders J."/>
            <person name="Shea T."/>
            <person name="Howe W."/>
            <person name="Livny J."/>
            <person name="Cuomo C."/>
            <person name="Neafsey D."/>
            <person name="Birren B."/>
        </authorList>
    </citation>
    <scope>NUCLEOTIDE SEQUENCE</scope>
    <source>
        <strain evidence="7">JM9A</strain>
    </source>
</reference>
<dbReference type="InterPro" id="IPR028161">
    <property type="entry name" value="Met8-like"/>
</dbReference>
<name>A0ABV0F3Q5_9ENTE</name>
<accession>A0ABV0F3Q5</accession>
<keyword evidence="4" id="KW-0520">NAD</keyword>
<dbReference type="Gene3D" id="3.40.50.720">
    <property type="entry name" value="NAD(P)-binding Rossmann-like Domain"/>
    <property type="match status" value="1"/>
</dbReference>
<dbReference type="EMBL" id="MAEI02000001">
    <property type="protein sequence ID" value="MEO1782700.1"/>
    <property type="molecule type" value="Genomic_DNA"/>
</dbReference>
<evidence type="ECO:0000256" key="3">
    <source>
        <dbReference type="ARBA" id="ARBA00023002"/>
    </source>
</evidence>
<keyword evidence="3" id="KW-0560">Oxidoreductase</keyword>
<sequence>MYPILVDVSQLKILVIGGGQIATRKLAGLLAAGATATVIAPSVTPEISQWQKTGQVQLYQRAFAAGDTVGFDMLFIATNQPAVNEAAFAERTPGQLVNDTTAKERSNFMNLALVKNEAGTVGITTFGASPATAKVWKEKIRQVLAE</sequence>
<protein>
    <recommendedName>
        <fullName evidence="2">precorrin-2 dehydrogenase</fullName>
        <ecNumber evidence="2">1.3.1.76</ecNumber>
    </recommendedName>
</protein>
<evidence type="ECO:0000256" key="1">
    <source>
        <dbReference type="ARBA" id="ARBA00005010"/>
    </source>
</evidence>
<comment type="pathway">
    <text evidence="1">Porphyrin-containing compound metabolism; siroheme biosynthesis; sirohydrochlorin from precorrin-2: step 1/1.</text>
</comment>
<dbReference type="InterPro" id="IPR036291">
    <property type="entry name" value="NAD(P)-bd_dom_sf"/>
</dbReference>
<evidence type="ECO:0000256" key="4">
    <source>
        <dbReference type="ARBA" id="ARBA00023027"/>
    </source>
</evidence>
<keyword evidence="5" id="KW-0627">Porphyrin biosynthesis</keyword>
<comment type="caution">
    <text evidence="7">The sequence shown here is derived from an EMBL/GenBank/DDBJ whole genome shotgun (WGS) entry which is preliminary data.</text>
</comment>
<evidence type="ECO:0000256" key="2">
    <source>
        <dbReference type="ARBA" id="ARBA00012400"/>
    </source>
</evidence>
<comment type="catalytic activity">
    <reaction evidence="6">
        <text>precorrin-2 + NAD(+) = sirohydrochlorin + NADH + 2 H(+)</text>
        <dbReference type="Rhea" id="RHEA:15613"/>
        <dbReference type="ChEBI" id="CHEBI:15378"/>
        <dbReference type="ChEBI" id="CHEBI:57540"/>
        <dbReference type="ChEBI" id="CHEBI:57945"/>
        <dbReference type="ChEBI" id="CHEBI:58351"/>
        <dbReference type="ChEBI" id="CHEBI:58827"/>
        <dbReference type="EC" id="1.3.1.76"/>
    </reaction>
</comment>
<reference evidence="7" key="1">
    <citation type="submission" date="2016-06" db="EMBL/GenBank/DDBJ databases">
        <authorList>
            <person name="Van Tyne D."/>
        </authorList>
    </citation>
    <scope>NUCLEOTIDE SEQUENCE</scope>
    <source>
        <strain evidence="7">JM9A</strain>
    </source>
</reference>
<dbReference type="EC" id="1.3.1.76" evidence="2"/>
<dbReference type="InterPro" id="IPR006367">
    <property type="entry name" value="Sirohaem_synthase_N"/>
</dbReference>
<keyword evidence="8" id="KW-1185">Reference proteome</keyword>
<evidence type="ECO:0000313" key="8">
    <source>
        <dbReference type="Proteomes" id="UP001429357"/>
    </source>
</evidence>
<dbReference type="Pfam" id="PF13241">
    <property type="entry name" value="NAD_binding_7"/>
    <property type="match status" value="1"/>
</dbReference>
<organism evidence="7 8">
    <name type="scientific">Enterococcus diestrammenae</name>
    <dbReference type="NCBI Taxonomy" id="1155073"/>
    <lineage>
        <taxon>Bacteria</taxon>
        <taxon>Bacillati</taxon>
        <taxon>Bacillota</taxon>
        <taxon>Bacilli</taxon>
        <taxon>Lactobacillales</taxon>
        <taxon>Enterococcaceae</taxon>
        <taxon>Enterococcus</taxon>
    </lineage>
</organism>